<dbReference type="Proteomes" id="UP000215199">
    <property type="component" value="Unassembled WGS sequence"/>
</dbReference>
<evidence type="ECO:0000313" key="1">
    <source>
        <dbReference type="EMBL" id="OXM61174.1"/>
    </source>
</evidence>
<gene>
    <name evidence="1" type="ORF">CF165_39700</name>
</gene>
<proteinExistence type="predicted"/>
<protein>
    <submittedName>
        <fullName evidence="1">Uncharacterized protein</fullName>
    </submittedName>
</protein>
<accession>A0A229SQX6</accession>
<sequence length="158" mass="16978">MTPPGSGGTAMPSRWQIDVLVYEETSSYPVLLLQPGRHDDHLRLFRMLRATGLAVPATWEWERGLWPLAAGCHVELSEAPSTVTVHVGGHRLSVGLGLTEPPLPWLCAACRQQQVLFVLLPPHPCTNADALIIEDVGRLGSSAQRHGCLAGAIPLAAP</sequence>
<comment type="caution">
    <text evidence="1">The sequence shown here is derived from an EMBL/GenBank/DDBJ whole genome shotgun (WGS) entry which is preliminary data.</text>
</comment>
<dbReference type="OrthoDB" id="3626095at2"/>
<dbReference type="RefSeq" id="WP_093952733.1">
    <property type="nucleotide sequence ID" value="NZ_NMUL01000049.1"/>
</dbReference>
<evidence type="ECO:0000313" key="2">
    <source>
        <dbReference type="Proteomes" id="UP000215199"/>
    </source>
</evidence>
<name>A0A229SQX6_9PSEU</name>
<keyword evidence="2" id="KW-1185">Reference proteome</keyword>
<dbReference type="EMBL" id="NMUL01000049">
    <property type="protein sequence ID" value="OXM61174.1"/>
    <property type="molecule type" value="Genomic_DNA"/>
</dbReference>
<dbReference type="AlphaFoldDB" id="A0A229SQX6"/>
<reference evidence="2" key="1">
    <citation type="submission" date="2017-07" db="EMBL/GenBank/DDBJ databases">
        <title>Comparative genome mining reveals phylogenetic distribution patterns of secondary metabolites in Amycolatopsis.</title>
        <authorList>
            <person name="Adamek M."/>
            <person name="Alanjary M."/>
            <person name="Sales-Ortells H."/>
            <person name="Goodfellow M."/>
            <person name="Bull A.T."/>
            <person name="Kalinowski J."/>
            <person name="Ziemert N."/>
        </authorList>
    </citation>
    <scope>NUCLEOTIDE SEQUENCE [LARGE SCALE GENOMIC DNA]</scope>
    <source>
        <strain evidence="2">H5</strain>
    </source>
</reference>
<organism evidence="1 2">
    <name type="scientific">Amycolatopsis vastitatis</name>
    <dbReference type="NCBI Taxonomy" id="1905142"/>
    <lineage>
        <taxon>Bacteria</taxon>
        <taxon>Bacillati</taxon>
        <taxon>Actinomycetota</taxon>
        <taxon>Actinomycetes</taxon>
        <taxon>Pseudonocardiales</taxon>
        <taxon>Pseudonocardiaceae</taxon>
        <taxon>Amycolatopsis</taxon>
    </lineage>
</organism>